<keyword evidence="7" id="KW-0119">Carbohydrate metabolism</keyword>
<feature type="signal peptide" evidence="10">
    <location>
        <begin position="1"/>
        <end position="21"/>
    </location>
</feature>
<evidence type="ECO:0000256" key="4">
    <source>
        <dbReference type="ARBA" id="ARBA00022651"/>
    </source>
</evidence>
<dbReference type="PANTHER" id="PTHR38050">
    <property type="match status" value="1"/>
</dbReference>
<keyword evidence="5 10" id="KW-0732">Signal</keyword>
<dbReference type="SUPFAM" id="SSF53474">
    <property type="entry name" value="alpha/beta-Hydrolases"/>
    <property type="match status" value="1"/>
</dbReference>
<keyword evidence="8" id="KW-0624">Polysaccharide degradation</keyword>
<comment type="similarity">
    <text evidence="2">Belongs to the faeC family.</text>
</comment>
<dbReference type="GO" id="GO:0005576">
    <property type="term" value="C:extracellular region"/>
    <property type="evidence" value="ECO:0007669"/>
    <property type="project" value="UniProtKB-SubCell"/>
</dbReference>
<dbReference type="NCBIfam" id="TIGR04183">
    <property type="entry name" value="Por_Secre_tail"/>
    <property type="match status" value="1"/>
</dbReference>
<dbReference type="AlphaFoldDB" id="A0A380S7J3"/>
<dbReference type="InterPro" id="IPR029058">
    <property type="entry name" value="AB_hydrolase_fold"/>
</dbReference>
<dbReference type="SUPFAM" id="SSF49464">
    <property type="entry name" value="Carboxypeptidase regulatory domain-like"/>
    <property type="match status" value="1"/>
</dbReference>
<dbReference type="RefSeq" id="WP_109573127.1">
    <property type="nucleotide sequence ID" value="NZ_UHJL01000003.1"/>
</dbReference>
<dbReference type="PANTHER" id="PTHR38050:SF1">
    <property type="entry name" value="FERULOYL ESTERASE C"/>
    <property type="match status" value="1"/>
</dbReference>
<dbReference type="Gene3D" id="3.40.50.1820">
    <property type="entry name" value="alpha/beta hydrolase"/>
    <property type="match status" value="1"/>
</dbReference>
<evidence type="ECO:0000256" key="9">
    <source>
        <dbReference type="ARBA" id="ARBA00025250"/>
    </source>
</evidence>
<evidence type="ECO:0000256" key="5">
    <source>
        <dbReference type="ARBA" id="ARBA00022729"/>
    </source>
</evidence>
<sequence>MIKAPNLFTAACFALCGMASAYTITGTVSDNDGKALKGVTVDLLKEGKTASTDDKGKFTIQEEEVGINPSFRNAVGYISVNKGILSYSQSSTSPVQVKIYNSLGHQIFKKTLQGAGTYDLSKGLSARGTYFAQVSVGSAKQNFKFTTDESFTSSFGSQANALMKDAAKDEALRFTFEGYDTLTVPLGTLDTTVDVKLKKSEPTYKFGYALKNAPTPSKGCGTNSTLKKVKSVENGDQFQIKVGNDTRDYFITLPKNYDNKKPHKVLFALHCYGSRGEDFVHHKADYDHPTPYYGQQVLDKNGDYIFVSLDAIGGLWTKGQGDHDFFAQTLTTLNDNYCIDTSRVFITGFSFGAMFSYSLMQDMQSRVRAAATYAVADYNIWLPEGNNMKNLPIAWMNVHGKNDGRCDYNRAKNSALPRILKRNGKADANGDFTDASSEKPKEVSGNTGHVCYDFTTVDERFPVKWCSWPGDHQWTAHDTGNMGVGWNWEQTWVPEEVHKFFEQF</sequence>
<evidence type="ECO:0000256" key="7">
    <source>
        <dbReference type="ARBA" id="ARBA00023277"/>
    </source>
</evidence>
<proteinExistence type="inferred from homology"/>
<comment type="subcellular location">
    <subcellularLocation>
        <location evidence="1">Secreted</location>
    </subcellularLocation>
</comment>
<evidence type="ECO:0000256" key="8">
    <source>
        <dbReference type="ARBA" id="ARBA00023326"/>
    </source>
</evidence>
<evidence type="ECO:0000256" key="3">
    <source>
        <dbReference type="ARBA" id="ARBA00022525"/>
    </source>
</evidence>
<gene>
    <name evidence="11" type="ORF">SAMN05661053_2120</name>
</gene>
<evidence type="ECO:0000313" key="12">
    <source>
        <dbReference type="Proteomes" id="UP000255423"/>
    </source>
</evidence>
<protein>
    <submittedName>
        <fullName evidence="11">Por secretion system C-terminal sorting domain-containing protein</fullName>
    </submittedName>
</protein>
<keyword evidence="3" id="KW-0964">Secreted</keyword>
<evidence type="ECO:0000256" key="1">
    <source>
        <dbReference type="ARBA" id="ARBA00004613"/>
    </source>
</evidence>
<dbReference type="InterPro" id="IPR008969">
    <property type="entry name" value="CarboxyPept-like_regulatory"/>
</dbReference>
<keyword evidence="6" id="KW-0378">Hydrolase</keyword>
<organism evidence="11 12">
    <name type="scientific">Fibrobacter succinogenes</name>
    <name type="common">Bacteroides succinogenes</name>
    <dbReference type="NCBI Taxonomy" id="833"/>
    <lineage>
        <taxon>Bacteria</taxon>
        <taxon>Pseudomonadati</taxon>
        <taxon>Fibrobacterota</taxon>
        <taxon>Fibrobacteria</taxon>
        <taxon>Fibrobacterales</taxon>
        <taxon>Fibrobacteraceae</taxon>
        <taxon>Fibrobacter</taxon>
    </lineage>
</organism>
<name>A0A380S7J3_FIBSU</name>
<dbReference type="EMBL" id="UHJL01000003">
    <property type="protein sequence ID" value="SUQ24708.1"/>
    <property type="molecule type" value="Genomic_DNA"/>
</dbReference>
<dbReference type="InterPro" id="IPR043595">
    <property type="entry name" value="FaeB/C/D"/>
</dbReference>
<dbReference type="GO" id="GO:0045493">
    <property type="term" value="P:xylan catabolic process"/>
    <property type="evidence" value="ECO:0007669"/>
    <property type="project" value="UniProtKB-KW"/>
</dbReference>
<comment type="function">
    <text evidence="9">Involved in degradation of plant cell walls. Hydrolyzes the feruloyl-arabinose ester bond in arabinoxylans, and the feruloyl-galactose ester bond in pectin. Active against paranitrophenyl-acetate, methyl ferulate and wheat arabinoxylan.</text>
</comment>
<evidence type="ECO:0000256" key="6">
    <source>
        <dbReference type="ARBA" id="ARBA00022801"/>
    </source>
</evidence>
<accession>A0A380S7J3</accession>
<dbReference type="GO" id="GO:0030600">
    <property type="term" value="F:feruloyl esterase activity"/>
    <property type="evidence" value="ECO:0007669"/>
    <property type="project" value="InterPro"/>
</dbReference>
<evidence type="ECO:0000256" key="2">
    <source>
        <dbReference type="ARBA" id="ARBA00010278"/>
    </source>
</evidence>
<evidence type="ECO:0000256" key="10">
    <source>
        <dbReference type="SAM" id="SignalP"/>
    </source>
</evidence>
<reference evidence="11 12" key="1">
    <citation type="submission" date="2017-08" db="EMBL/GenBank/DDBJ databases">
        <authorList>
            <person name="de Groot N.N."/>
        </authorList>
    </citation>
    <scope>NUCLEOTIDE SEQUENCE [LARGE SCALE GENOMIC DNA]</scope>
    <source>
        <strain evidence="11 12">HM2</strain>
    </source>
</reference>
<dbReference type="InterPro" id="IPR026444">
    <property type="entry name" value="Secre_tail"/>
</dbReference>
<feature type="chain" id="PRO_5016565622" evidence="10">
    <location>
        <begin position="22"/>
        <end position="504"/>
    </location>
</feature>
<dbReference type="Proteomes" id="UP000255423">
    <property type="component" value="Unassembled WGS sequence"/>
</dbReference>
<keyword evidence="4" id="KW-0858">Xylan degradation</keyword>
<evidence type="ECO:0000313" key="11">
    <source>
        <dbReference type="EMBL" id="SUQ24708.1"/>
    </source>
</evidence>